<dbReference type="Pfam" id="PF20288">
    <property type="entry name" value="MC2"/>
    <property type="match status" value="1"/>
</dbReference>
<accession>A0ABW6TMG7</accession>
<proteinExistence type="predicted"/>
<evidence type="ECO:0000256" key="1">
    <source>
        <dbReference type="SAM" id="MobiDB-lite"/>
    </source>
</evidence>
<comment type="caution">
    <text evidence="2">The sequence shown here is derived from an EMBL/GenBank/DDBJ whole genome shotgun (WGS) entry which is preliminary data.</text>
</comment>
<dbReference type="EMBL" id="JBIATK010000010">
    <property type="protein sequence ID" value="MFF4026304.1"/>
    <property type="molecule type" value="Genomic_DNA"/>
</dbReference>
<sequence length="182" mass="20131">MNGDRFGRKHQPQRDAAPAVSASPFNSPLEVGVRVLMILVEGYPRSLDINSLVLLDHGVLHSADLGGPDSLHPPLPIRAGELGVKRETIEAGLELMLRVGLAEMSASAGGVEFRAGDEALNFIRILDSRYARALHDRVVWVVQRFDDLSDNVLRRQMRAVFDSWSEEFHTPTGAHTDERGTR</sequence>
<reference evidence="2 3" key="1">
    <citation type="submission" date="2024-10" db="EMBL/GenBank/DDBJ databases">
        <title>The Natural Products Discovery Center: Release of the First 8490 Sequenced Strains for Exploring Actinobacteria Biosynthetic Diversity.</title>
        <authorList>
            <person name="Kalkreuter E."/>
            <person name="Kautsar S.A."/>
            <person name="Yang D."/>
            <person name="Bader C.D."/>
            <person name="Teijaro C.N."/>
            <person name="Fluegel L."/>
            <person name="Davis C.M."/>
            <person name="Simpson J.R."/>
            <person name="Lauterbach L."/>
            <person name="Steele A.D."/>
            <person name="Gui C."/>
            <person name="Meng S."/>
            <person name="Li G."/>
            <person name="Viehrig K."/>
            <person name="Ye F."/>
            <person name="Su P."/>
            <person name="Kiefer A.F."/>
            <person name="Nichols A."/>
            <person name="Cepeda A.J."/>
            <person name="Yan W."/>
            <person name="Fan B."/>
            <person name="Jiang Y."/>
            <person name="Adhikari A."/>
            <person name="Zheng C.-J."/>
            <person name="Schuster L."/>
            <person name="Cowan T.M."/>
            <person name="Smanski M.J."/>
            <person name="Chevrette M.G."/>
            <person name="De Carvalho L.P.S."/>
            <person name="Shen B."/>
        </authorList>
    </citation>
    <scope>NUCLEOTIDE SEQUENCE [LARGE SCALE GENOMIC DNA]</scope>
    <source>
        <strain evidence="2 3">NPDC001867</strain>
    </source>
</reference>
<evidence type="ECO:0000313" key="3">
    <source>
        <dbReference type="Proteomes" id="UP001602089"/>
    </source>
</evidence>
<protein>
    <submittedName>
        <fullName evidence="2">ABC-three component system middle component 2</fullName>
    </submittedName>
</protein>
<dbReference type="InterPro" id="IPR046904">
    <property type="entry name" value="ABC-3C_MC2"/>
</dbReference>
<feature type="region of interest" description="Disordered" evidence="1">
    <location>
        <begin position="1"/>
        <end position="21"/>
    </location>
</feature>
<name>A0ABW6TMG7_9NOCA</name>
<keyword evidence="3" id="KW-1185">Reference proteome</keyword>
<dbReference type="Proteomes" id="UP001602089">
    <property type="component" value="Unassembled WGS sequence"/>
</dbReference>
<organism evidence="2 3">
    <name type="scientific">Nocardia elegans</name>
    <dbReference type="NCBI Taxonomy" id="300029"/>
    <lineage>
        <taxon>Bacteria</taxon>
        <taxon>Bacillati</taxon>
        <taxon>Actinomycetota</taxon>
        <taxon>Actinomycetes</taxon>
        <taxon>Mycobacteriales</taxon>
        <taxon>Nocardiaceae</taxon>
        <taxon>Nocardia</taxon>
    </lineage>
</organism>
<evidence type="ECO:0000313" key="2">
    <source>
        <dbReference type="EMBL" id="MFF4026304.1"/>
    </source>
</evidence>
<gene>
    <name evidence="2" type="ORF">ACFYY5_25985</name>
</gene>
<dbReference type="RefSeq" id="WP_387131440.1">
    <property type="nucleotide sequence ID" value="NZ_JBIATK010000010.1"/>
</dbReference>